<organism evidence="2 3">
    <name type="scientific">Populus alba x Populus x berolinensis</name>
    <dbReference type="NCBI Taxonomy" id="444605"/>
    <lineage>
        <taxon>Eukaryota</taxon>
        <taxon>Viridiplantae</taxon>
        <taxon>Streptophyta</taxon>
        <taxon>Embryophyta</taxon>
        <taxon>Tracheophyta</taxon>
        <taxon>Spermatophyta</taxon>
        <taxon>Magnoliopsida</taxon>
        <taxon>eudicotyledons</taxon>
        <taxon>Gunneridae</taxon>
        <taxon>Pentapetalae</taxon>
        <taxon>rosids</taxon>
        <taxon>fabids</taxon>
        <taxon>Malpighiales</taxon>
        <taxon>Salicaceae</taxon>
        <taxon>Saliceae</taxon>
        <taxon>Populus</taxon>
    </lineage>
</organism>
<comment type="caution">
    <text evidence="2">The sequence shown here is derived from an EMBL/GenBank/DDBJ whole genome shotgun (WGS) entry which is preliminary data.</text>
</comment>
<dbReference type="AlphaFoldDB" id="A0AAD6QD40"/>
<dbReference type="EMBL" id="JAQIZT010000008">
    <property type="protein sequence ID" value="KAJ6987757.1"/>
    <property type="molecule type" value="Genomic_DNA"/>
</dbReference>
<keyword evidence="1" id="KW-0732">Signal</keyword>
<feature type="chain" id="PRO_5042184075" evidence="1">
    <location>
        <begin position="18"/>
        <end position="60"/>
    </location>
</feature>
<evidence type="ECO:0000313" key="3">
    <source>
        <dbReference type="Proteomes" id="UP001164929"/>
    </source>
</evidence>
<sequence length="60" mass="6408">MALIMEILLALVNACLALIDNENHLTRIGLFLGIVADLQPLLSNAKGVSISKFVAQDSSK</sequence>
<evidence type="ECO:0000313" key="2">
    <source>
        <dbReference type="EMBL" id="KAJ6987757.1"/>
    </source>
</evidence>
<accession>A0AAD6QD40</accession>
<name>A0AAD6QD40_9ROSI</name>
<proteinExistence type="predicted"/>
<reference evidence="2" key="1">
    <citation type="journal article" date="2023" name="Mol. Ecol. Resour.">
        <title>Chromosome-level genome assembly of a triploid poplar Populus alba 'Berolinensis'.</title>
        <authorList>
            <person name="Chen S."/>
            <person name="Yu Y."/>
            <person name="Wang X."/>
            <person name="Wang S."/>
            <person name="Zhang T."/>
            <person name="Zhou Y."/>
            <person name="He R."/>
            <person name="Meng N."/>
            <person name="Wang Y."/>
            <person name="Liu W."/>
            <person name="Liu Z."/>
            <person name="Liu J."/>
            <person name="Guo Q."/>
            <person name="Huang H."/>
            <person name="Sederoff R.R."/>
            <person name="Wang G."/>
            <person name="Qu G."/>
            <person name="Chen S."/>
        </authorList>
    </citation>
    <scope>NUCLEOTIDE SEQUENCE</scope>
    <source>
        <strain evidence="2">SC-2020</strain>
    </source>
</reference>
<feature type="signal peptide" evidence="1">
    <location>
        <begin position="1"/>
        <end position="17"/>
    </location>
</feature>
<dbReference type="Proteomes" id="UP001164929">
    <property type="component" value="Chromosome 8"/>
</dbReference>
<keyword evidence="3" id="KW-1185">Reference proteome</keyword>
<protein>
    <submittedName>
        <fullName evidence="2">Uncharacterized protein</fullName>
    </submittedName>
</protein>
<gene>
    <name evidence="2" type="ORF">NC653_020878</name>
</gene>
<evidence type="ECO:0000256" key="1">
    <source>
        <dbReference type="SAM" id="SignalP"/>
    </source>
</evidence>